<protein>
    <recommendedName>
        <fullName evidence="3">phosphoserine phosphatase</fullName>
        <ecNumber evidence="3">3.1.3.3</ecNumber>
    </recommendedName>
</protein>
<dbReference type="Pfam" id="PF21086">
    <property type="entry name" value="ACT_PSP_2"/>
    <property type="match status" value="1"/>
</dbReference>
<dbReference type="GO" id="GO:0000287">
    <property type="term" value="F:magnesium ion binding"/>
    <property type="evidence" value="ECO:0007669"/>
    <property type="project" value="TreeGrafter"/>
</dbReference>
<dbReference type="InterPro" id="IPR049148">
    <property type="entry name" value="PSP_ACT"/>
</dbReference>
<dbReference type="Proteomes" id="UP000697710">
    <property type="component" value="Unassembled WGS sequence"/>
</dbReference>
<keyword evidence="6" id="KW-0378">Hydrolase</keyword>
<dbReference type="InterPro" id="IPR050582">
    <property type="entry name" value="HAD-like_SerB"/>
</dbReference>
<comment type="caution">
    <text evidence="12">The sequence shown here is derived from an EMBL/GenBank/DDBJ whole genome shotgun (WGS) entry which is preliminary data.</text>
</comment>
<keyword evidence="8" id="KW-0718">Serine biosynthesis</keyword>
<evidence type="ECO:0000256" key="7">
    <source>
        <dbReference type="ARBA" id="ARBA00022842"/>
    </source>
</evidence>
<dbReference type="GO" id="GO:0006564">
    <property type="term" value="P:L-serine biosynthetic process"/>
    <property type="evidence" value="ECO:0007669"/>
    <property type="project" value="UniProtKB-KW"/>
</dbReference>
<dbReference type="SUPFAM" id="SSF56784">
    <property type="entry name" value="HAD-like"/>
    <property type="match status" value="1"/>
</dbReference>
<dbReference type="EC" id="3.1.3.3" evidence="3"/>
<dbReference type="SUPFAM" id="SSF55021">
    <property type="entry name" value="ACT-like"/>
    <property type="match status" value="1"/>
</dbReference>
<organism evidence="12 13">
    <name type="scientific">Eiseniibacteriota bacterium</name>
    <dbReference type="NCBI Taxonomy" id="2212470"/>
    <lineage>
        <taxon>Bacteria</taxon>
        <taxon>Candidatus Eiseniibacteriota</taxon>
    </lineage>
</organism>
<dbReference type="Gene3D" id="3.40.50.1000">
    <property type="entry name" value="HAD superfamily/HAD-like"/>
    <property type="match status" value="1"/>
</dbReference>
<keyword evidence="5" id="KW-0479">Metal-binding</keyword>
<proteinExistence type="predicted"/>
<dbReference type="Pfam" id="PF13740">
    <property type="entry name" value="ACT_6"/>
    <property type="match status" value="1"/>
</dbReference>
<evidence type="ECO:0000256" key="9">
    <source>
        <dbReference type="ARBA" id="ARBA00048138"/>
    </source>
</evidence>
<feature type="non-terminal residue" evidence="12">
    <location>
        <position position="278"/>
    </location>
</feature>
<sequence length="278" mass="29796">MSLREPMILSVSGRDRPGVLAALARVLSQSGIELVDIEQATLQDFLALSFLVDLSEDPAKSQAILHRFFAAAGEWGLQVQVRPLSPAEVQELRSTNLWALTVLGAAAAAGTVAALAAVTSHHQANIVSIRRLAESDIRAAEFLLDVARVPDADALRRDLIQESERLGVDISLAPEAIYRQSKRVVVMDGDSTLIAGEVIDEMARLAGVAPEVSRITERAMAGELDFAEALRARVKLLAGLEREALERLADAIPLTPGAEETIRVLKRLGFKVGVISGG</sequence>
<dbReference type="InterPro" id="IPR023214">
    <property type="entry name" value="HAD_sf"/>
</dbReference>
<dbReference type="EMBL" id="JAGQHR010000783">
    <property type="protein sequence ID" value="MCA9729652.1"/>
    <property type="molecule type" value="Genomic_DNA"/>
</dbReference>
<dbReference type="AlphaFoldDB" id="A0A956M3V9"/>
<reference evidence="12" key="1">
    <citation type="submission" date="2020-04" db="EMBL/GenBank/DDBJ databases">
        <authorList>
            <person name="Zhang T."/>
        </authorList>
    </citation>
    <scope>NUCLEOTIDE SEQUENCE</scope>
    <source>
        <strain evidence="12">HKST-UBA01</strain>
    </source>
</reference>
<dbReference type="GO" id="GO:0036424">
    <property type="term" value="F:L-phosphoserine phosphatase activity"/>
    <property type="evidence" value="ECO:0007669"/>
    <property type="project" value="TreeGrafter"/>
</dbReference>
<gene>
    <name evidence="12" type="ORF">KC729_18365</name>
</gene>
<dbReference type="PANTHER" id="PTHR43344:SF2">
    <property type="entry name" value="PHOSPHOSERINE PHOSPHATASE"/>
    <property type="match status" value="1"/>
</dbReference>
<comment type="cofactor">
    <cofactor evidence="1">
        <name>Mg(2+)</name>
        <dbReference type="ChEBI" id="CHEBI:18420"/>
    </cofactor>
</comment>
<dbReference type="InterPro" id="IPR036412">
    <property type="entry name" value="HAD-like_sf"/>
</dbReference>
<name>A0A956M3V9_UNCEI</name>
<dbReference type="InterPro" id="IPR045865">
    <property type="entry name" value="ACT-like_dom_sf"/>
</dbReference>
<dbReference type="PROSITE" id="PS51671">
    <property type="entry name" value="ACT"/>
    <property type="match status" value="1"/>
</dbReference>
<evidence type="ECO:0000256" key="4">
    <source>
        <dbReference type="ARBA" id="ARBA00022605"/>
    </source>
</evidence>
<evidence type="ECO:0000256" key="6">
    <source>
        <dbReference type="ARBA" id="ARBA00022801"/>
    </source>
</evidence>
<dbReference type="NCBIfam" id="TIGR01488">
    <property type="entry name" value="HAD-SF-IB"/>
    <property type="match status" value="1"/>
</dbReference>
<feature type="domain" description="ACT" evidence="11">
    <location>
        <begin position="8"/>
        <end position="86"/>
    </location>
</feature>
<evidence type="ECO:0000256" key="5">
    <source>
        <dbReference type="ARBA" id="ARBA00022723"/>
    </source>
</evidence>
<comment type="catalytic activity">
    <reaction evidence="9">
        <text>O-phospho-L-serine + H2O = L-serine + phosphate</text>
        <dbReference type="Rhea" id="RHEA:21208"/>
        <dbReference type="ChEBI" id="CHEBI:15377"/>
        <dbReference type="ChEBI" id="CHEBI:33384"/>
        <dbReference type="ChEBI" id="CHEBI:43474"/>
        <dbReference type="ChEBI" id="CHEBI:57524"/>
        <dbReference type="EC" id="3.1.3.3"/>
    </reaction>
</comment>
<keyword evidence="4" id="KW-0028">Amino-acid biosynthesis</keyword>
<reference evidence="12" key="2">
    <citation type="journal article" date="2021" name="Microbiome">
        <title>Successional dynamics and alternative stable states in a saline activated sludge microbial community over 9 years.</title>
        <authorList>
            <person name="Wang Y."/>
            <person name="Ye J."/>
            <person name="Ju F."/>
            <person name="Liu L."/>
            <person name="Boyd J.A."/>
            <person name="Deng Y."/>
            <person name="Parks D.H."/>
            <person name="Jiang X."/>
            <person name="Yin X."/>
            <person name="Woodcroft B.J."/>
            <person name="Tyson G.W."/>
            <person name="Hugenholtz P."/>
            <person name="Polz M.F."/>
            <person name="Zhang T."/>
        </authorList>
    </citation>
    <scope>NUCLEOTIDE SEQUENCE</scope>
    <source>
        <strain evidence="12">HKST-UBA01</strain>
    </source>
</reference>
<keyword evidence="7" id="KW-0460">Magnesium</keyword>
<evidence type="ECO:0000256" key="1">
    <source>
        <dbReference type="ARBA" id="ARBA00001946"/>
    </source>
</evidence>
<dbReference type="PANTHER" id="PTHR43344">
    <property type="entry name" value="PHOSPHOSERINE PHOSPHATASE"/>
    <property type="match status" value="1"/>
</dbReference>
<evidence type="ECO:0000259" key="11">
    <source>
        <dbReference type="PROSITE" id="PS51671"/>
    </source>
</evidence>
<evidence type="ECO:0000256" key="3">
    <source>
        <dbReference type="ARBA" id="ARBA00012640"/>
    </source>
</evidence>
<evidence type="ECO:0000256" key="8">
    <source>
        <dbReference type="ARBA" id="ARBA00023299"/>
    </source>
</evidence>
<evidence type="ECO:0000256" key="10">
    <source>
        <dbReference type="ARBA" id="ARBA00048523"/>
    </source>
</evidence>
<dbReference type="GO" id="GO:0005737">
    <property type="term" value="C:cytoplasm"/>
    <property type="evidence" value="ECO:0007669"/>
    <property type="project" value="TreeGrafter"/>
</dbReference>
<evidence type="ECO:0000313" key="12">
    <source>
        <dbReference type="EMBL" id="MCA9729652.1"/>
    </source>
</evidence>
<dbReference type="Gene3D" id="3.30.70.260">
    <property type="match status" value="2"/>
</dbReference>
<dbReference type="Gene3D" id="1.10.150.210">
    <property type="entry name" value="Phosphoserine phosphatase, domain 2"/>
    <property type="match status" value="1"/>
</dbReference>
<dbReference type="Pfam" id="PF00702">
    <property type="entry name" value="Hydrolase"/>
    <property type="match status" value="1"/>
</dbReference>
<comment type="catalytic activity">
    <reaction evidence="10">
        <text>O-phospho-D-serine + H2O = D-serine + phosphate</text>
        <dbReference type="Rhea" id="RHEA:24873"/>
        <dbReference type="ChEBI" id="CHEBI:15377"/>
        <dbReference type="ChEBI" id="CHEBI:35247"/>
        <dbReference type="ChEBI" id="CHEBI:43474"/>
        <dbReference type="ChEBI" id="CHEBI:58680"/>
        <dbReference type="EC" id="3.1.3.3"/>
    </reaction>
</comment>
<comment type="pathway">
    <text evidence="2">Amino-acid biosynthesis; L-serine biosynthesis; L-serine from 3-phospho-D-glycerate: step 3/3.</text>
</comment>
<accession>A0A956M3V9</accession>
<dbReference type="InterPro" id="IPR002912">
    <property type="entry name" value="ACT_dom"/>
</dbReference>
<evidence type="ECO:0000313" key="13">
    <source>
        <dbReference type="Proteomes" id="UP000697710"/>
    </source>
</evidence>
<evidence type="ECO:0000256" key="2">
    <source>
        <dbReference type="ARBA" id="ARBA00005135"/>
    </source>
</evidence>